<proteinExistence type="predicted"/>
<dbReference type="VEuPathDB" id="CryptoDB:Cvel_5987"/>
<feature type="region of interest" description="Disordered" evidence="1">
    <location>
        <begin position="15"/>
        <end position="51"/>
    </location>
</feature>
<evidence type="ECO:0000256" key="1">
    <source>
        <dbReference type="SAM" id="MobiDB-lite"/>
    </source>
</evidence>
<sequence length="151" mass="16781">MRHAKTVISLGTERVSLSRSLPRDDVSSRQGHPPTRLRENSNTNNTATVSATTHHQALLLLPKVLVAANVDREEERDLQRERKGEVIIIGRQRRLGVSQSAEATHHDGFPGQTRTVALVMKTPENRAELMTAESPIVSVTRERMKAFEEGG</sequence>
<protein>
    <submittedName>
        <fullName evidence="2">Uncharacterized protein</fullName>
    </submittedName>
</protein>
<dbReference type="AlphaFoldDB" id="A0A0G4H9F3"/>
<accession>A0A0G4H9F3</accession>
<feature type="compositionally biased region" description="Low complexity" evidence="1">
    <location>
        <begin position="40"/>
        <end position="51"/>
    </location>
</feature>
<reference evidence="2" key="1">
    <citation type="submission" date="2014-11" db="EMBL/GenBank/DDBJ databases">
        <authorList>
            <person name="Otto D Thomas"/>
            <person name="Naeem Raeece"/>
        </authorList>
    </citation>
    <scope>NUCLEOTIDE SEQUENCE</scope>
</reference>
<gene>
    <name evidence="2" type="ORF">Cvel_5987</name>
</gene>
<organism evidence="2">
    <name type="scientific">Chromera velia CCMP2878</name>
    <dbReference type="NCBI Taxonomy" id="1169474"/>
    <lineage>
        <taxon>Eukaryota</taxon>
        <taxon>Sar</taxon>
        <taxon>Alveolata</taxon>
        <taxon>Colpodellida</taxon>
        <taxon>Chromeraceae</taxon>
        <taxon>Chromera</taxon>
    </lineage>
</organism>
<evidence type="ECO:0000313" key="2">
    <source>
        <dbReference type="EMBL" id="CEM40565.1"/>
    </source>
</evidence>
<dbReference type="EMBL" id="CDMZ01002061">
    <property type="protein sequence ID" value="CEM40565.1"/>
    <property type="molecule type" value="Genomic_DNA"/>
</dbReference>
<name>A0A0G4H9F3_9ALVE</name>